<feature type="domain" description="RNA polymerase sigma factor 54 DNA-binding" evidence="9">
    <location>
        <begin position="324"/>
        <end position="481"/>
    </location>
</feature>
<dbReference type="KEGG" id="cph:Cpha266_1547"/>
<dbReference type="AlphaFoldDB" id="A1BGP2"/>
<accession>A1BGP2</accession>
<dbReference type="EMBL" id="CP000492">
    <property type="protein sequence ID" value="ABL65569.1"/>
    <property type="molecule type" value="Genomic_DNA"/>
</dbReference>
<organism evidence="11 12">
    <name type="scientific">Chlorobium phaeobacteroides (strain DSM 266 / SMG 266 / 2430)</name>
    <dbReference type="NCBI Taxonomy" id="290317"/>
    <lineage>
        <taxon>Bacteria</taxon>
        <taxon>Pseudomonadati</taxon>
        <taxon>Chlorobiota</taxon>
        <taxon>Chlorobiia</taxon>
        <taxon>Chlorobiales</taxon>
        <taxon>Chlorobiaceae</taxon>
        <taxon>Chlorobium/Pelodictyon group</taxon>
        <taxon>Chlorobium</taxon>
    </lineage>
</organism>
<dbReference type="STRING" id="290317.Cpha266_1547"/>
<dbReference type="PANTHER" id="PTHR32248">
    <property type="entry name" value="RNA POLYMERASE SIGMA-54 FACTOR"/>
    <property type="match status" value="1"/>
</dbReference>
<evidence type="ECO:0000256" key="4">
    <source>
        <dbReference type="ARBA" id="ARBA00022695"/>
    </source>
</evidence>
<comment type="similarity">
    <text evidence="1">Belongs to the sigma-54 factor family.</text>
</comment>
<protein>
    <submittedName>
        <fullName evidence="11">RNA polymerase, sigma 54 subunit, RpoN/SigL</fullName>
    </submittedName>
</protein>
<keyword evidence="2" id="KW-0240">DNA-directed RNA polymerase</keyword>
<keyword evidence="12" id="KW-1185">Reference proteome</keyword>
<proteinExistence type="inferred from homology"/>
<keyword evidence="3" id="KW-0808">Transferase</keyword>
<keyword evidence="7" id="KW-0238">DNA-binding</keyword>
<dbReference type="Proteomes" id="UP000008701">
    <property type="component" value="Chromosome"/>
</dbReference>
<reference evidence="11 12" key="1">
    <citation type="submission" date="2006-12" db="EMBL/GenBank/DDBJ databases">
        <title>Complete sequence of Chlorobium phaeobacteroides DSM 266.</title>
        <authorList>
            <consortium name="US DOE Joint Genome Institute"/>
            <person name="Copeland A."/>
            <person name="Lucas S."/>
            <person name="Lapidus A."/>
            <person name="Barry K."/>
            <person name="Detter J.C."/>
            <person name="Glavina del Rio T."/>
            <person name="Hammon N."/>
            <person name="Israni S."/>
            <person name="Pitluck S."/>
            <person name="Goltsman E."/>
            <person name="Schmutz J."/>
            <person name="Larimer F."/>
            <person name="Land M."/>
            <person name="Hauser L."/>
            <person name="Mikhailova N."/>
            <person name="Li T."/>
            <person name="Overmann J."/>
            <person name="Bryant D.A."/>
            <person name="Richardson P."/>
        </authorList>
    </citation>
    <scope>NUCLEOTIDE SEQUENCE [LARGE SCALE GENOMIC DNA]</scope>
    <source>
        <strain evidence="11 12">DSM 266</strain>
    </source>
</reference>
<keyword evidence="5" id="KW-0805">Transcription regulation</keyword>
<dbReference type="Pfam" id="PF00309">
    <property type="entry name" value="Sigma54_AID"/>
    <property type="match status" value="1"/>
</dbReference>
<evidence type="ECO:0000259" key="9">
    <source>
        <dbReference type="Pfam" id="PF04552"/>
    </source>
</evidence>
<dbReference type="GO" id="GO:0000428">
    <property type="term" value="C:DNA-directed RNA polymerase complex"/>
    <property type="evidence" value="ECO:0007669"/>
    <property type="project" value="UniProtKB-KW"/>
</dbReference>
<dbReference type="InterPro" id="IPR007634">
    <property type="entry name" value="RNA_pol_sigma_54_DNA-bd"/>
</dbReference>
<dbReference type="RefSeq" id="WP_011745381.1">
    <property type="nucleotide sequence ID" value="NC_008639.1"/>
</dbReference>
<dbReference type="Pfam" id="PF04963">
    <property type="entry name" value="Sigma54_CBD"/>
    <property type="match status" value="1"/>
</dbReference>
<dbReference type="GO" id="GO:0016987">
    <property type="term" value="F:sigma factor activity"/>
    <property type="evidence" value="ECO:0007669"/>
    <property type="project" value="UniProtKB-KW"/>
</dbReference>
<keyword evidence="6" id="KW-0731">Sigma factor</keyword>
<dbReference type="GO" id="GO:0006352">
    <property type="term" value="P:DNA-templated transcription initiation"/>
    <property type="evidence" value="ECO:0007669"/>
    <property type="project" value="InterPro"/>
</dbReference>
<dbReference type="eggNOG" id="COG1508">
    <property type="taxonomic scope" value="Bacteria"/>
</dbReference>
<evidence type="ECO:0000256" key="5">
    <source>
        <dbReference type="ARBA" id="ARBA00023015"/>
    </source>
</evidence>
<evidence type="ECO:0000256" key="6">
    <source>
        <dbReference type="ARBA" id="ARBA00023082"/>
    </source>
</evidence>
<name>A1BGP2_CHLPD</name>
<keyword evidence="4" id="KW-0548">Nucleotidyltransferase</keyword>
<dbReference type="Gene3D" id="1.10.10.60">
    <property type="entry name" value="Homeodomain-like"/>
    <property type="match status" value="1"/>
</dbReference>
<dbReference type="Gene3D" id="1.10.10.1330">
    <property type="entry name" value="RNA polymerase sigma-54 factor, core-binding domain"/>
    <property type="match status" value="1"/>
</dbReference>
<dbReference type="InterPro" id="IPR000394">
    <property type="entry name" value="RNA_pol_sigma_54"/>
</dbReference>
<dbReference type="OrthoDB" id="9814402at2"/>
<dbReference type="PANTHER" id="PTHR32248:SF4">
    <property type="entry name" value="RNA POLYMERASE SIGMA-54 FACTOR"/>
    <property type="match status" value="1"/>
</dbReference>
<evidence type="ECO:0000259" key="10">
    <source>
        <dbReference type="Pfam" id="PF04963"/>
    </source>
</evidence>
<evidence type="ECO:0000256" key="3">
    <source>
        <dbReference type="ARBA" id="ARBA00022679"/>
    </source>
</evidence>
<dbReference type="PROSITE" id="PS00718">
    <property type="entry name" value="SIGMA54_2"/>
    <property type="match status" value="1"/>
</dbReference>
<keyword evidence="8" id="KW-0804">Transcription</keyword>
<evidence type="ECO:0000256" key="7">
    <source>
        <dbReference type="ARBA" id="ARBA00023125"/>
    </source>
</evidence>
<evidence type="ECO:0000256" key="1">
    <source>
        <dbReference type="ARBA" id="ARBA00008798"/>
    </source>
</evidence>
<dbReference type="PRINTS" id="PR00045">
    <property type="entry name" value="SIGMA54FCT"/>
</dbReference>
<dbReference type="PIRSF" id="PIRSF000774">
    <property type="entry name" value="RpoN"/>
    <property type="match status" value="1"/>
</dbReference>
<dbReference type="NCBIfam" id="TIGR02395">
    <property type="entry name" value="rpoN_sigma"/>
    <property type="match status" value="1"/>
</dbReference>
<evidence type="ECO:0000256" key="2">
    <source>
        <dbReference type="ARBA" id="ARBA00022478"/>
    </source>
</evidence>
<gene>
    <name evidence="11" type="ordered locus">Cpha266_1547</name>
</gene>
<dbReference type="InterPro" id="IPR038709">
    <property type="entry name" value="RpoN_core-bd_sf"/>
</dbReference>
<dbReference type="GO" id="GO:0016779">
    <property type="term" value="F:nucleotidyltransferase activity"/>
    <property type="evidence" value="ECO:0007669"/>
    <property type="project" value="UniProtKB-KW"/>
</dbReference>
<dbReference type="HOGENOM" id="CLU_020569_0_1_10"/>
<evidence type="ECO:0000313" key="12">
    <source>
        <dbReference type="Proteomes" id="UP000008701"/>
    </source>
</evidence>
<evidence type="ECO:0000313" key="11">
    <source>
        <dbReference type="EMBL" id="ABL65569.1"/>
    </source>
</evidence>
<dbReference type="PROSITE" id="PS50044">
    <property type="entry name" value="SIGMA54_3"/>
    <property type="match status" value="1"/>
</dbReference>
<sequence>MGDLKLQLKQKALLSAQQILGSQLLHLPLANLEQRIDEELQENPLLEMLDEERGSAEDLPVDVNSQVGDELADPVERFSSITSKEERDFPIRNERYERGSTSFNKAGTGDRFFQAVQYDSFHEQLLKQLVLQEDIGEKEIMIAVEVLGNLDHDDYLTEDISVIRDGLRLNDIDVSEREVKKIIDRISRLDPQGIAVKDLRERLLVQLEAGTFGARQSASALAVRILTVCFDDFIHKRYNRLLKTIDASKKQIEAALEILGELDPHPGGVFQNELGHYIVPDFIVSYEQGELTAMLNDTSTLSVKVSDRYESILKNRKASKAEKQFIRSNLQRAKEFTSALQLRRQTLMKVIEALLHYQYDFFVSGPSFLVPLGMKTIAEAASLDISTISRAVNGKYVQTRFGVFELKYFFSAGLATEDGDDLSSKIIKQYIGEMVSGEDPQQPLSDELLTELLKKKGIHIARRTVAKYREQMQISVARLRKKIF</sequence>
<dbReference type="Pfam" id="PF04552">
    <property type="entry name" value="Sigma54_DBD"/>
    <property type="match status" value="1"/>
</dbReference>
<feature type="domain" description="RNA polymerase sigma factor 54 core-binding" evidence="10">
    <location>
        <begin position="117"/>
        <end position="309"/>
    </location>
</feature>
<dbReference type="GO" id="GO:0003677">
    <property type="term" value="F:DNA binding"/>
    <property type="evidence" value="ECO:0007669"/>
    <property type="project" value="UniProtKB-KW"/>
</dbReference>
<dbReference type="GO" id="GO:0001216">
    <property type="term" value="F:DNA-binding transcription activator activity"/>
    <property type="evidence" value="ECO:0007669"/>
    <property type="project" value="InterPro"/>
</dbReference>
<evidence type="ECO:0000256" key="8">
    <source>
        <dbReference type="ARBA" id="ARBA00023163"/>
    </source>
</evidence>
<dbReference type="InterPro" id="IPR007046">
    <property type="entry name" value="RNA_pol_sigma_54_core-bd"/>
</dbReference>